<evidence type="ECO:0000313" key="2">
    <source>
        <dbReference type="EMBL" id="PPA68459.1"/>
    </source>
</evidence>
<keyword evidence="1" id="KW-0812">Transmembrane</keyword>
<dbReference type="Proteomes" id="UP000239047">
    <property type="component" value="Unassembled WGS sequence"/>
</dbReference>
<organism evidence="2 3">
    <name type="scientific">Jeotgalibacillus proteolyticus</name>
    <dbReference type="NCBI Taxonomy" id="2082395"/>
    <lineage>
        <taxon>Bacteria</taxon>
        <taxon>Bacillati</taxon>
        <taxon>Bacillota</taxon>
        <taxon>Bacilli</taxon>
        <taxon>Bacillales</taxon>
        <taxon>Caryophanaceae</taxon>
        <taxon>Jeotgalibacillus</taxon>
    </lineage>
</organism>
<feature type="transmembrane region" description="Helical" evidence="1">
    <location>
        <begin position="7"/>
        <end position="28"/>
    </location>
</feature>
<protein>
    <recommendedName>
        <fullName evidence="4">SigmaY antisigma factor component</fullName>
    </recommendedName>
</protein>
<dbReference type="AlphaFoldDB" id="A0A2S5G650"/>
<dbReference type="RefSeq" id="WP_104059861.1">
    <property type="nucleotide sequence ID" value="NZ_PREZ01000012.1"/>
</dbReference>
<evidence type="ECO:0000256" key="1">
    <source>
        <dbReference type="SAM" id="Phobius"/>
    </source>
</evidence>
<reference evidence="2 3" key="1">
    <citation type="submission" date="2018-02" db="EMBL/GenBank/DDBJ databases">
        <title>Jeotgalibacillus proteolyticum sp. nov. a protease producing bacterium isolated from ocean sediments of Laizhou Bay.</title>
        <authorList>
            <person name="Li Y."/>
        </authorList>
    </citation>
    <scope>NUCLEOTIDE SEQUENCE [LARGE SCALE GENOMIC DNA]</scope>
    <source>
        <strain evidence="2 3">22-7</strain>
    </source>
</reference>
<gene>
    <name evidence="2" type="ORF">C4B60_20665</name>
</gene>
<keyword evidence="3" id="KW-1185">Reference proteome</keyword>
<proteinExistence type="predicted"/>
<dbReference type="OrthoDB" id="2353968at2"/>
<comment type="caution">
    <text evidence="2">The sequence shown here is derived from an EMBL/GenBank/DDBJ whole genome shotgun (WGS) entry which is preliminary data.</text>
</comment>
<accession>A0A2S5G650</accession>
<name>A0A2S5G650_9BACL</name>
<sequence>MNELSQVPGWIIVLLAAILLAQSIYLFIDARKNGHARWFWGVWGMLQTPMPILSYLLWSRVVTPWMIKRRENKWK</sequence>
<evidence type="ECO:0008006" key="4">
    <source>
        <dbReference type="Google" id="ProtNLM"/>
    </source>
</evidence>
<dbReference type="EMBL" id="PREZ01000012">
    <property type="protein sequence ID" value="PPA68459.1"/>
    <property type="molecule type" value="Genomic_DNA"/>
</dbReference>
<keyword evidence="1" id="KW-0472">Membrane</keyword>
<evidence type="ECO:0000313" key="3">
    <source>
        <dbReference type="Proteomes" id="UP000239047"/>
    </source>
</evidence>
<keyword evidence="1" id="KW-1133">Transmembrane helix</keyword>